<keyword evidence="1" id="KW-0472">Membrane</keyword>
<evidence type="ECO:0000256" key="1">
    <source>
        <dbReference type="SAM" id="Phobius"/>
    </source>
</evidence>
<sequence length="276" mass="31260">MNLILIFFTKANERKSGDYMIYLIAGAVLVLFMTSVMFIKAHGNRLDRQKLKFQDFPSGHGELSILFISDIHRRRVSERLMAKLPKKPDLVCIGGDLTEKGVPLERIRRNLRRLGEEGPVVMVLGNNDPECDLLELKRLLKEENVKLLENQAHSIPSISEKKISLLGVSEIKFRWDRLDQALKESKNADFRILLCHNPDIDKQINKEHGIRLVLSGHTHGGQIRLFGFGLYEKGKLHNKAYGAQLISNGYGTTQLPFRLGAPAEAHFITITADKVD</sequence>
<dbReference type="InterPro" id="IPR004843">
    <property type="entry name" value="Calcineurin-like_PHP"/>
</dbReference>
<dbReference type="InterPro" id="IPR051158">
    <property type="entry name" value="Metallophosphoesterase_sf"/>
</dbReference>
<organism evidence="3 4">
    <name type="scientific">Metabacillus sediminis</name>
    <dbReference type="NCBI Taxonomy" id="3117746"/>
    <lineage>
        <taxon>Bacteria</taxon>
        <taxon>Bacillati</taxon>
        <taxon>Bacillota</taxon>
        <taxon>Bacilli</taxon>
        <taxon>Bacillales</taxon>
        <taxon>Bacillaceae</taxon>
        <taxon>Metabacillus</taxon>
    </lineage>
</organism>
<name>A0ABZ2NCM5_9BACI</name>
<dbReference type="EMBL" id="CP147407">
    <property type="protein sequence ID" value="WXB95365.1"/>
    <property type="molecule type" value="Genomic_DNA"/>
</dbReference>
<evidence type="ECO:0000313" key="4">
    <source>
        <dbReference type="Proteomes" id="UP001377337"/>
    </source>
</evidence>
<dbReference type="InterPro" id="IPR029052">
    <property type="entry name" value="Metallo-depent_PP-like"/>
</dbReference>
<feature type="domain" description="Calcineurin-like phosphoesterase" evidence="2">
    <location>
        <begin position="64"/>
        <end position="220"/>
    </location>
</feature>
<dbReference type="Gene3D" id="3.60.21.10">
    <property type="match status" value="1"/>
</dbReference>
<evidence type="ECO:0000313" key="3">
    <source>
        <dbReference type="EMBL" id="WXB95365.1"/>
    </source>
</evidence>
<dbReference type="Proteomes" id="UP001377337">
    <property type="component" value="Chromosome"/>
</dbReference>
<keyword evidence="4" id="KW-1185">Reference proteome</keyword>
<evidence type="ECO:0000259" key="2">
    <source>
        <dbReference type="Pfam" id="PF00149"/>
    </source>
</evidence>
<gene>
    <name evidence="3" type="ORF">WCV65_12350</name>
</gene>
<dbReference type="RefSeq" id="WP_338776832.1">
    <property type="nucleotide sequence ID" value="NZ_CP147407.1"/>
</dbReference>
<proteinExistence type="predicted"/>
<keyword evidence="1" id="KW-1133">Transmembrane helix</keyword>
<protein>
    <submittedName>
        <fullName evidence="3">Metallophosphoesterase</fullName>
    </submittedName>
</protein>
<feature type="transmembrane region" description="Helical" evidence="1">
    <location>
        <begin position="20"/>
        <end position="39"/>
    </location>
</feature>
<dbReference type="Pfam" id="PF00149">
    <property type="entry name" value="Metallophos"/>
    <property type="match status" value="1"/>
</dbReference>
<reference evidence="3 4" key="1">
    <citation type="submission" date="2024-02" db="EMBL/GenBank/DDBJ databases">
        <title>Seven novel Bacillus-like species.</title>
        <authorList>
            <person name="Liu G."/>
        </authorList>
    </citation>
    <scope>NUCLEOTIDE SEQUENCE [LARGE SCALE GENOMIC DNA]</scope>
    <source>
        <strain evidence="3 4">FJAT-52054</strain>
    </source>
</reference>
<keyword evidence="1" id="KW-0812">Transmembrane</keyword>
<dbReference type="PANTHER" id="PTHR31302:SF32">
    <property type="entry name" value="PHOSPHOESTERASE"/>
    <property type="match status" value="1"/>
</dbReference>
<accession>A0ABZ2NCM5</accession>
<dbReference type="SUPFAM" id="SSF56300">
    <property type="entry name" value="Metallo-dependent phosphatases"/>
    <property type="match status" value="1"/>
</dbReference>
<dbReference type="PANTHER" id="PTHR31302">
    <property type="entry name" value="TRANSMEMBRANE PROTEIN WITH METALLOPHOSPHOESTERASE DOMAIN-RELATED"/>
    <property type="match status" value="1"/>
</dbReference>